<dbReference type="GeneID" id="93733568"/>
<organism evidence="1 2">
    <name type="scientific">Streptomyces clavuligerus</name>
    <dbReference type="NCBI Taxonomy" id="1901"/>
    <lineage>
        <taxon>Bacteria</taxon>
        <taxon>Bacillati</taxon>
        <taxon>Actinomycetota</taxon>
        <taxon>Actinomycetes</taxon>
        <taxon>Kitasatosporales</taxon>
        <taxon>Streptomycetaceae</taxon>
        <taxon>Streptomyces</taxon>
    </lineage>
</organism>
<evidence type="ECO:0008006" key="3">
    <source>
        <dbReference type="Google" id="ProtNLM"/>
    </source>
</evidence>
<keyword evidence="2" id="KW-1185">Reference proteome</keyword>
<evidence type="ECO:0000313" key="2">
    <source>
        <dbReference type="Proteomes" id="UP000002357"/>
    </source>
</evidence>
<geneLocation type="plasmid" evidence="1 2">
    <name>pSCL4</name>
</geneLocation>
<protein>
    <recommendedName>
        <fullName evidence="3">Type II toxin-antitoxin system RelE/ParE family toxin</fullName>
    </recommendedName>
</protein>
<dbReference type="AlphaFoldDB" id="B5GZJ6"/>
<dbReference type="eggNOG" id="ENOG5031WT4">
    <property type="taxonomic scope" value="Bacteria"/>
</dbReference>
<keyword evidence="1" id="KW-0614">Plasmid</keyword>
<reference evidence="1 2" key="1">
    <citation type="journal article" date="2010" name="Genome Biol. Evol.">
        <title>The sequence of a 1.8-mb bacterial linear plasmid reveals a rich evolutionary reservoir of secondary metabolic pathways.</title>
        <authorList>
            <person name="Medema M.H."/>
            <person name="Trefzer A."/>
            <person name="Kovalchuk A."/>
            <person name="van den Berg M."/>
            <person name="Mueller U."/>
            <person name="Heijne W."/>
            <person name="Wu L."/>
            <person name="Alam M.T."/>
            <person name="Ronning C.M."/>
            <person name="Nierman W.C."/>
            <person name="Bovenberg R.A.L."/>
            <person name="Breitling R."/>
            <person name="Takano E."/>
        </authorList>
    </citation>
    <scope>NUCLEOTIDE SEQUENCE [LARGE SCALE GENOMIC DNA]</scope>
    <source>
        <strain evidence="2">ATCC 27064 / DSM 738 / JCM 4710 / NBRC 13307 / NCIMB 12785 / NRRL 3585 / VKM Ac-602</strain>
        <plasmid evidence="1">pSCL4</plasmid>
    </source>
</reference>
<dbReference type="RefSeq" id="WP_003957374.1">
    <property type="nucleotide sequence ID" value="NZ_CM000914.1"/>
</dbReference>
<dbReference type="OrthoDB" id="4350849at2"/>
<dbReference type="EMBL" id="CM000914">
    <property type="protein sequence ID" value="EFG03902.2"/>
    <property type="molecule type" value="Genomic_DNA"/>
</dbReference>
<name>B5GZJ6_STRCL</name>
<evidence type="ECO:0000313" key="1">
    <source>
        <dbReference type="EMBL" id="EFG03902.2"/>
    </source>
</evidence>
<sequence>MSRYEIAYAPVAEATLKQYAGERGFRTAMASTLGRDPYGHGSRAVGGERDRREATVAGVFIRFYVAENVVKITVVRMVPAPCQGRL</sequence>
<gene>
    <name evidence="1" type="ORF">SCLAV_p0412</name>
</gene>
<proteinExistence type="predicted"/>
<dbReference type="Proteomes" id="UP000002357">
    <property type="component" value="Plasmid pSCL4"/>
</dbReference>
<accession>B5GZJ6</accession>